<protein>
    <submittedName>
        <fullName evidence="5">GntR family transcriptional regulator</fullName>
    </submittedName>
</protein>
<evidence type="ECO:0000259" key="4">
    <source>
        <dbReference type="PROSITE" id="PS50949"/>
    </source>
</evidence>
<dbReference type="InterPro" id="IPR036388">
    <property type="entry name" value="WH-like_DNA-bd_sf"/>
</dbReference>
<gene>
    <name evidence="5" type="ORF">WKW80_25475</name>
</gene>
<dbReference type="InterPro" id="IPR011711">
    <property type="entry name" value="GntR_C"/>
</dbReference>
<dbReference type="SUPFAM" id="SSF46785">
    <property type="entry name" value="Winged helix' DNA-binding domain"/>
    <property type="match status" value="1"/>
</dbReference>
<dbReference type="PRINTS" id="PR00035">
    <property type="entry name" value="HTHGNTR"/>
</dbReference>
<dbReference type="EMBL" id="JBBKZV010000021">
    <property type="protein sequence ID" value="MEJ8825335.1"/>
    <property type="molecule type" value="Genomic_DNA"/>
</dbReference>
<dbReference type="InterPro" id="IPR008920">
    <property type="entry name" value="TF_FadR/GntR_C"/>
</dbReference>
<dbReference type="Gene3D" id="1.20.120.530">
    <property type="entry name" value="GntR ligand-binding domain-like"/>
    <property type="match status" value="1"/>
</dbReference>
<name>A0ABU8W5N8_9BURK</name>
<dbReference type="SMART" id="SM00345">
    <property type="entry name" value="HTH_GNTR"/>
    <property type="match status" value="1"/>
</dbReference>
<evidence type="ECO:0000256" key="1">
    <source>
        <dbReference type="ARBA" id="ARBA00023015"/>
    </source>
</evidence>
<feature type="domain" description="HTH gntR-type" evidence="4">
    <location>
        <begin position="14"/>
        <end position="81"/>
    </location>
</feature>
<dbReference type="PANTHER" id="PTHR43537">
    <property type="entry name" value="TRANSCRIPTIONAL REGULATOR, GNTR FAMILY"/>
    <property type="match status" value="1"/>
</dbReference>
<dbReference type="Gene3D" id="1.10.10.10">
    <property type="entry name" value="Winged helix-like DNA-binding domain superfamily/Winged helix DNA-binding domain"/>
    <property type="match status" value="1"/>
</dbReference>
<dbReference type="SMART" id="SM00895">
    <property type="entry name" value="FCD"/>
    <property type="match status" value="1"/>
</dbReference>
<dbReference type="InterPro" id="IPR000524">
    <property type="entry name" value="Tscrpt_reg_HTH_GntR"/>
</dbReference>
<accession>A0ABU8W5N8</accession>
<dbReference type="PROSITE" id="PS50949">
    <property type="entry name" value="HTH_GNTR"/>
    <property type="match status" value="1"/>
</dbReference>
<keyword evidence="2" id="KW-0238">DNA-binding</keyword>
<evidence type="ECO:0000256" key="3">
    <source>
        <dbReference type="ARBA" id="ARBA00023163"/>
    </source>
</evidence>
<reference evidence="5 6" key="1">
    <citation type="submission" date="2024-03" db="EMBL/GenBank/DDBJ databases">
        <title>Novel species of the genus Variovorax.</title>
        <authorList>
            <person name="Liu Q."/>
            <person name="Xin Y.-H."/>
        </authorList>
    </citation>
    <scope>NUCLEOTIDE SEQUENCE [LARGE SCALE GENOMIC DNA]</scope>
    <source>
        <strain evidence="5 6">KACC 18501</strain>
    </source>
</reference>
<dbReference type="Pfam" id="PF07729">
    <property type="entry name" value="FCD"/>
    <property type="match status" value="1"/>
</dbReference>
<dbReference type="Proteomes" id="UP001363010">
    <property type="component" value="Unassembled WGS sequence"/>
</dbReference>
<keyword evidence="3" id="KW-0804">Transcription</keyword>
<dbReference type="SUPFAM" id="SSF48008">
    <property type="entry name" value="GntR ligand-binding domain-like"/>
    <property type="match status" value="1"/>
</dbReference>
<evidence type="ECO:0000256" key="2">
    <source>
        <dbReference type="ARBA" id="ARBA00023125"/>
    </source>
</evidence>
<evidence type="ECO:0000313" key="5">
    <source>
        <dbReference type="EMBL" id="MEJ8825335.1"/>
    </source>
</evidence>
<dbReference type="Pfam" id="PF00392">
    <property type="entry name" value="GntR"/>
    <property type="match status" value="1"/>
</dbReference>
<keyword evidence="1" id="KW-0805">Transcription regulation</keyword>
<comment type="caution">
    <text evidence="5">The sequence shown here is derived from an EMBL/GenBank/DDBJ whole genome shotgun (WGS) entry which is preliminary data.</text>
</comment>
<dbReference type="PANTHER" id="PTHR43537:SF50">
    <property type="entry name" value="TRANSCRIPTIONAL REGULATORY PROTEIN"/>
    <property type="match status" value="1"/>
</dbReference>
<dbReference type="InterPro" id="IPR036390">
    <property type="entry name" value="WH_DNA-bd_sf"/>
</dbReference>
<organism evidence="5 6">
    <name type="scientific">Variovorax humicola</name>
    <dbReference type="NCBI Taxonomy" id="1769758"/>
    <lineage>
        <taxon>Bacteria</taxon>
        <taxon>Pseudomonadati</taxon>
        <taxon>Pseudomonadota</taxon>
        <taxon>Betaproteobacteria</taxon>
        <taxon>Burkholderiales</taxon>
        <taxon>Comamonadaceae</taxon>
        <taxon>Variovorax</taxon>
    </lineage>
</organism>
<dbReference type="RefSeq" id="WP_340366366.1">
    <property type="nucleotide sequence ID" value="NZ_JBBKZV010000021.1"/>
</dbReference>
<proteinExistence type="predicted"/>
<keyword evidence="6" id="KW-1185">Reference proteome</keyword>
<evidence type="ECO:0000313" key="6">
    <source>
        <dbReference type="Proteomes" id="UP001363010"/>
    </source>
</evidence>
<sequence length="230" mass="25634">MDAALNDKIEVARDTLQQRVAVRLRELLIQGVLTPGAKLNERELCERLGVSRTPLREAIRLLAAEGLITLDPGRGAFAPVFSIADVAHTFDVLAALEGLAAELAASQITDAELAELRELQQEMQAAFKRHDLPHYYQANARVHDVLSTASRNPVLRETWKQLNARMHALRFRSNQDETKWAQALQEHARMIEALQARDGPALRELLVQHLHRKRDAVLEQLAGASSQPAA</sequence>
<dbReference type="CDD" id="cd07377">
    <property type="entry name" value="WHTH_GntR"/>
    <property type="match status" value="1"/>
</dbReference>